<gene>
    <name evidence="2" type="ORF">B9N65_02780</name>
</gene>
<feature type="transmembrane region" description="Helical" evidence="1">
    <location>
        <begin position="28"/>
        <end position="47"/>
    </location>
</feature>
<dbReference type="Proteomes" id="UP000196317">
    <property type="component" value="Unassembled WGS sequence"/>
</dbReference>
<organism evidence="2 3">
    <name type="scientific">Campylobacter concisus</name>
    <dbReference type="NCBI Taxonomy" id="199"/>
    <lineage>
        <taxon>Bacteria</taxon>
        <taxon>Pseudomonadati</taxon>
        <taxon>Campylobacterota</taxon>
        <taxon>Epsilonproteobacteria</taxon>
        <taxon>Campylobacterales</taxon>
        <taxon>Campylobacteraceae</taxon>
        <taxon>Campylobacter</taxon>
    </lineage>
</organism>
<comment type="caution">
    <text evidence="2">The sequence shown here is derived from an EMBL/GenBank/DDBJ whole genome shotgun (WGS) entry which is preliminary data.</text>
</comment>
<sequence length="418" mass="49478">MNWAMMGIAILAFEIFIAIYAKDGFIRYYLGDVLAAAMLYAFGRAAFRLPPKILALAAFTLSLVIEITQYFKVLEIFGVQNYALWIIFGGTFDWTDIICYAISCVLAYASENFIGSEHAIYNEIRIFRRKRLPKNFNEILQSGDNEKIKAVFEIYDINATDKDGNTILHMLHANKDIKKKGPNSPYAYADANLIEWIIMQGGDINAKNKKGETPLRNFMRYVYKNLKPHQKLVIVGKQDYASREYIKQAGEVVNIDFGIMYNYIYNLLPEKSQIYIWRHFGKRLEYLYVPEYPTDMERYDPQEYSEFTYNFWMKFLRQKDSVQYKMIHAATNLYWYWDYNGEYGSWILWDGEYTDKAAAEIKKYFKLGNRLEELNDDALDEMFYDLRKSWHAEDVGKFRYLFVLWLLKNPEPFFEDEI</sequence>
<dbReference type="InterPro" id="IPR021257">
    <property type="entry name" value="DUF2809"/>
</dbReference>
<dbReference type="InterPro" id="IPR036770">
    <property type="entry name" value="Ankyrin_rpt-contain_sf"/>
</dbReference>
<reference evidence="2 3" key="1">
    <citation type="submission" date="2017-04" db="EMBL/GenBank/DDBJ databases">
        <title>Complete genome of Campylobacter concisus ATCC 33237T and draft genomes for an additional eight well characterized C. concisus strains.</title>
        <authorList>
            <person name="Cornelius A.J."/>
            <person name="Miller W.G."/>
            <person name="Lastovica A.J."/>
            <person name="On S.L."/>
            <person name="French N.P."/>
            <person name="Vandenberg O."/>
            <person name="Biggs P.J."/>
        </authorList>
    </citation>
    <scope>NUCLEOTIDE SEQUENCE [LARGE SCALE GENOMIC DNA]</scope>
    <source>
        <strain evidence="2 3">CCUG 19995</strain>
    </source>
</reference>
<keyword evidence="1" id="KW-0472">Membrane</keyword>
<keyword evidence="1" id="KW-0812">Transmembrane</keyword>
<dbReference type="AlphaFoldDB" id="A0A1Y5MQ50"/>
<keyword evidence="1" id="KW-1133">Transmembrane helix</keyword>
<dbReference type="EMBL" id="NDYN01000001">
    <property type="protein sequence ID" value="OUT09343.1"/>
    <property type="molecule type" value="Genomic_DNA"/>
</dbReference>
<evidence type="ECO:0000256" key="1">
    <source>
        <dbReference type="SAM" id="Phobius"/>
    </source>
</evidence>
<accession>A0A1Y5MQ50</accession>
<dbReference type="Gene3D" id="1.25.40.20">
    <property type="entry name" value="Ankyrin repeat-containing domain"/>
    <property type="match status" value="1"/>
</dbReference>
<dbReference type="SUPFAM" id="SSF48403">
    <property type="entry name" value="Ankyrin repeat"/>
    <property type="match status" value="1"/>
</dbReference>
<dbReference type="Pfam" id="PF10990">
    <property type="entry name" value="DUF2809"/>
    <property type="match status" value="1"/>
</dbReference>
<proteinExistence type="predicted"/>
<evidence type="ECO:0000313" key="3">
    <source>
        <dbReference type="Proteomes" id="UP000196317"/>
    </source>
</evidence>
<name>A0A1Y5MQ50_9BACT</name>
<feature type="transmembrane region" description="Helical" evidence="1">
    <location>
        <begin position="6"/>
        <end position="21"/>
    </location>
</feature>
<evidence type="ECO:0000313" key="2">
    <source>
        <dbReference type="EMBL" id="OUT09343.1"/>
    </source>
</evidence>
<protein>
    <submittedName>
        <fullName evidence="2">Uncharacterized protein</fullName>
    </submittedName>
</protein>